<dbReference type="Proteomes" id="UP000618754">
    <property type="component" value="Unassembled WGS sequence"/>
</dbReference>
<keyword evidence="1" id="KW-0732">Signal</keyword>
<gene>
    <name evidence="2" type="ORF">IDJ75_20555</name>
</gene>
<dbReference type="RefSeq" id="WP_191177533.1">
    <property type="nucleotide sequence ID" value="NZ_JACWMW010000008.1"/>
</dbReference>
<feature type="chain" id="PRO_5046541466" evidence="1">
    <location>
        <begin position="21"/>
        <end position="144"/>
    </location>
</feature>
<comment type="caution">
    <text evidence="2">The sequence shown here is derived from an EMBL/GenBank/DDBJ whole genome shotgun (WGS) entry which is preliminary data.</text>
</comment>
<organism evidence="2 3">
    <name type="scientific">Mucilaginibacter rigui</name>
    <dbReference type="NCBI Taxonomy" id="534635"/>
    <lineage>
        <taxon>Bacteria</taxon>
        <taxon>Pseudomonadati</taxon>
        <taxon>Bacteroidota</taxon>
        <taxon>Sphingobacteriia</taxon>
        <taxon>Sphingobacteriales</taxon>
        <taxon>Sphingobacteriaceae</taxon>
        <taxon>Mucilaginibacter</taxon>
    </lineage>
</organism>
<dbReference type="EMBL" id="JACWMW010000008">
    <property type="protein sequence ID" value="MBD1387687.1"/>
    <property type="molecule type" value="Genomic_DNA"/>
</dbReference>
<accession>A0ABR7XAR5</accession>
<evidence type="ECO:0000313" key="2">
    <source>
        <dbReference type="EMBL" id="MBD1387687.1"/>
    </source>
</evidence>
<sequence length="144" mass="16945">MKALLIILFFAFAELLQATAQQSHKKDGGRVALDKVSSLPEVRDFLREYQNRKAIAILNGSPDKDSKYYSVKVGISDMGMLSTNFNFYIHPKTYEIFYADYFTDQGEQILTLTQWRRFRKLPVWQKWHCYNYKGKNLIIYPCEP</sequence>
<evidence type="ECO:0000256" key="1">
    <source>
        <dbReference type="SAM" id="SignalP"/>
    </source>
</evidence>
<reference evidence="2 3" key="1">
    <citation type="submission" date="2020-09" db="EMBL/GenBank/DDBJ databases">
        <title>Novel species of Mucilaginibacter isolated from a glacier on the Tibetan Plateau.</title>
        <authorList>
            <person name="Liu Q."/>
            <person name="Xin Y.-H."/>
        </authorList>
    </citation>
    <scope>NUCLEOTIDE SEQUENCE [LARGE SCALE GENOMIC DNA]</scope>
    <source>
        <strain evidence="2 3">CGMCC 1.13878</strain>
    </source>
</reference>
<name>A0ABR7XAR5_9SPHI</name>
<protein>
    <submittedName>
        <fullName evidence="2">Uncharacterized protein</fullName>
    </submittedName>
</protein>
<keyword evidence="3" id="KW-1185">Reference proteome</keyword>
<proteinExistence type="predicted"/>
<evidence type="ECO:0000313" key="3">
    <source>
        <dbReference type="Proteomes" id="UP000618754"/>
    </source>
</evidence>
<feature type="signal peptide" evidence="1">
    <location>
        <begin position="1"/>
        <end position="20"/>
    </location>
</feature>